<dbReference type="InterPro" id="IPR052162">
    <property type="entry name" value="Sensor_kinase/Photoreceptor"/>
</dbReference>
<feature type="transmembrane region" description="Helical" evidence="14">
    <location>
        <begin position="7"/>
        <end position="27"/>
    </location>
</feature>
<sequence>MRLYPRLLDYGVAVSSTASALLLSLWLEPLISRTIGAFFYIAIIISTWYGGFRPGIVTVILSTLAINYLFIPPRYQFWIEQPEKFLRLGVFLLVALTINIITSNLLHSRQKIKQLNQKLLQENAEQLRMALSAAQMGMWDWNIGTGELKWSPEQEQLFGLTVGTFDGKYETFAAYLHPDERFSLNQAVQQALQTHSIYQHEYRIIWADGSIHWLEGRGQAFYNEAGQPVRMTGTVIAIDERKQAQGKLEQQFEQQRLVMEMTQRIRRSLNLQDILQNTVDEVRQFLGCDRVTIFQFSPGWGGTVVVESVASEWMAILPLQIYDPCIGEENVEPFKQGLVTAKSDIYTAGISPCHIEFLASLQVRANLVVPVFLGDELWGLLAAHQCAGPREWQSREIELLGQLGAQVSIAIQQAALFEQVQTKLMERKQAEKSLQESEATLRLFAQYAPAGIAMFDRDMRYLIASQRWVDDHHLDSVESLIGRSHYEIFPEITERWRQIHQRCLAGASEKCDEDLFVRLDGTQQWICWEIHPWHTAIGKIGGIIIFGDDITQRKQVQIALQQLNAELEQRVAERTVQLTKTNDRLIETVIQQQQTQVILLEQAQLLDLAHDTIITRDLNGTISFWNEGAEYMYGWTKAEAFGQIYYILLKTEFPQPIAEIEAELLDKGYWEGELIHFSRDARPITVASRWALQKDNAGIPIKILEINNDITERKQVEAALQHYVHEVEDLYNNAPCGYHSLDGDGNFIRINDTELNWLGYTRDEIFHKKFLDVTTSEGKQVFQENFPKFKQQGWVNNLELKIVSKDGTIRWVSLNGTAIKDETGNFVMSRSTLFDITERKQAEFALINSEESRRLALDLTHTAFWDLHLPSKDIVWNDNHFTLLGLVPYSIEPSYEVWRNAIHPEDVGWVEQKFLESIENRTDYTTEYRVIYSDGSVHWLMGRARAIYDESGQPLRSLGVLLDISERKRIEAVMRQYERIVSSTKDGIALLNRNYIYQIVNQAYLDWCNKPDTEVLGHSVRNVLGENLFDNFIQSRLDRCLAGETIQDEKWFDYPNLVPQFLSVTYTPYRELDETISGVIVSLRDLTRLKQAEQMLELQAVITRNMAEGICLVRADNAVIVYANPKFEQMFGYDSGELNGQHVSIVNYENESVTAEDVNQAIRSAVLQKGESTYEVHNVKKDGTPFWCSATTSVFRHPDYGDVLVAVQQDITERKRIKDALRQSEEKFRQLAENIQAVFWMTDIHNLQVLYVSKAYEAIWQRSCENLYHNYSNWLDAIHPEDRSRVEFELVEQLKTSQYDKKYRIIRPDGSIRWIRDRAFPIKNEVGEIVRIAGIAEDITEQQQIEQIKSEFIGIVSHELRTPLTAIRAAMGLLQTGIYDKKPDKFKRMIEIAAIDSDRLVRLVNDILNLERLESGRAALEKTTCQAADLIEQAVAGLQAIAKQQNITFNIHPTNAQVWADADGIIQTLTNLLGNALKFSSTNSTITLNVQQQADYVLFQIIDRGRGIPAEKLEAIFGRFQQVDASDSRTKGGTGLGLAICRSIIEQHGGQIWAQSTVGVGSTFFFTLPIPRN</sequence>
<evidence type="ECO:0000256" key="11">
    <source>
        <dbReference type="ARBA" id="ARBA00022989"/>
    </source>
</evidence>
<keyword evidence="9" id="KW-0418">Kinase</keyword>
<dbReference type="InterPro" id="IPR038318">
    <property type="entry name" value="KdpD_sf"/>
</dbReference>
<dbReference type="InterPro" id="IPR025201">
    <property type="entry name" value="KdpD_TM"/>
</dbReference>
<dbReference type="PRINTS" id="PR00344">
    <property type="entry name" value="BCTRLSENSOR"/>
</dbReference>
<evidence type="ECO:0000256" key="7">
    <source>
        <dbReference type="ARBA" id="ARBA00022692"/>
    </source>
</evidence>
<dbReference type="SUPFAM" id="SSF55781">
    <property type="entry name" value="GAF domain-like"/>
    <property type="match status" value="1"/>
</dbReference>
<feature type="domain" description="PAC" evidence="18">
    <location>
        <begin position="198"/>
        <end position="250"/>
    </location>
</feature>
<dbReference type="Gene3D" id="2.10.70.100">
    <property type="match status" value="1"/>
</dbReference>
<proteinExistence type="inferred from homology"/>
<dbReference type="SMART" id="SM00065">
    <property type="entry name" value="GAF"/>
    <property type="match status" value="1"/>
</dbReference>
<dbReference type="InterPro" id="IPR000014">
    <property type="entry name" value="PAS"/>
</dbReference>
<dbReference type="Pfam" id="PF08448">
    <property type="entry name" value="PAS_4"/>
    <property type="match status" value="2"/>
</dbReference>
<evidence type="ECO:0000256" key="8">
    <source>
        <dbReference type="ARBA" id="ARBA00022741"/>
    </source>
</evidence>
<dbReference type="InterPro" id="IPR013767">
    <property type="entry name" value="PAS_fold"/>
</dbReference>
<feature type="domain" description="PAS" evidence="17">
    <location>
        <begin position="123"/>
        <end position="195"/>
    </location>
</feature>
<evidence type="ECO:0000256" key="1">
    <source>
        <dbReference type="ARBA" id="ARBA00000085"/>
    </source>
</evidence>
<dbReference type="SMART" id="SM00387">
    <property type="entry name" value="HATPase_c"/>
    <property type="match status" value="1"/>
</dbReference>
<feature type="transmembrane region" description="Helical" evidence="14">
    <location>
        <begin position="85"/>
        <end position="106"/>
    </location>
</feature>
<feature type="transmembrane region" description="Helical" evidence="14">
    <location>
        <begin position="39"/>
        <end position="64"/>
    </location>
</feature>
<keyword evidence="11 14" id="KW-1133">Transmembrane helix</keyword>
<dbReference type="NCBIfam" id="TIGR00229">
    <property type="entry name" value="sensory_box"/>
    <property type="match status" value="8"/>
</dbReference>
<dbReference type="RefSeq" id="WP_190901420.1">
    <property type="nucleotide sequence ID" value="NZ_JACJTE010000064.1"/>
</dbReference>
<dbReference type="InterPro" id="IPR035965">
    <property type="entry name" value="PAS-like_dom_sf"/>
</dbReference>
<dbReference type="SUPFAM" id="SSF47384">
    <property type="entry name" value="Homodimeric domain of signal transducing histidine kinase"/>
    <property type="match status" value="1"/>
</dbReference>
<evidence type="ECO:0000256" key="13">
    <source>
        <dbReference type="ARBA" id="ARBA00023136"/>
    </source>
</evidence>
<name>A0ABR8F8J5_NOSLI</name>
<dbReference type="Gene3D" id="1.20.120.620">
    <property type="entry name" value="Backbone structure of the membrane domain of e. Coli histidine kinase receptor kdpd"/>
    <property type="match status" value="1"/>
</dbReference>
<dbReference type="Gene3D" id="3.30.565.10">
    <property type="entry name" value="Histidine kinase-like ATPase, C-terminal domain"/>
    <property type="match status" value="1"/>
</dbReference>
<evidence type="ECO:0000256" key="6">
    <source>
        <dbReference type="ARBA" id="ARBA00022679"/>
    </source>
</evidence>
<evidence type="ECO:0000256" key="12">
    <source>
        <dbReference type="ARBA" id="ARBA00023012"/>
    </source>
</evidence>
<evidence type="ECO:0000259" key="17">
    <source>
        <dbReference type="PROSITE" id="PS50112"/>
    </source>
</evidence>
<feature type="domain" description="PAS" evidence="17">
    <location>
        <begin position="1094"/>
        <end position="1165"/>
    </location>
</feature>
<dbReference type="InterPro" id="IPR029016">
    <property type="entry name" value="GAF-like_dom_sf"/>
</dbReference>
<dbReference type="Gene3D" id="1.10.287.130">
    <property type="match status" value="1"/>
</dbReference>
<dbReference type="SUPFAM" id="SSF55785">
    <property type="entry name" value="PYP-like sensor domain (PAS domain)"/>
    <property type="match status" value="8"/>
</dbReference>
<gene>
    <name evidence="19" type="ORF">H6G95_31135</name>
</gene>
<evidence type="ECO:0000256" key="3">
    <source>
        <dbReference type="ARBA" id="ARBA00006402"/>
    </source>
</evidence>
<dbReference type="InterPro" id="IPR003594">
    <property type="entry name" value="HATPase_dom"/>
</dbReference>
<feature type="domain" description="PAC" evidence="18">
    <location>
        <begin position="1299"/>
        <end position="1351"/>
    </location>
</feature>
<keyword evidence="7 14" id="KW-0812">Transmembrane</keyword>
<dbReference type="Pfam" id="PF08447">
    <property type="entry name" value="PAS_3"/>
    <property type="match status" value="3"/>
</dbReference>
<keyword evidence="8" id="KW-0547">Nucleotide-binding</keyword>
<dbReference type="Pfam" id="PF01590">
    <property type="entry name" value="GAF"/>
    <property type="match status" value="1"/>
</dbReference>
<feature type="domain" description="PAC" evidence="18">
    <location>
        <begin position="924"/>
        <end position="976"/>
    </location>
</feature>
<dbReference type="Pfam" id="PF00989">
    <property type="entry name" value="PAS"/>
    <property type="match status" value="1"/>
</dbReference>
<evidence type="ECO:0000256" key="2">
    <source>
        <dbReference type="ARBA" id="ARBA00004141"/>
    </source>
</evidence>
<dbReference type="InterPro" id="IPR013655">
    <property type="entry name" value="PAS_fold_3"/>
</dbReference>
<evidence type="ECO:0000256" key="9">
    <source>
        <dbReference type="ARBA" id="ARBA00022777"/>
    </source>
</evidence>
<keyword evidence="5" id="KW-0597">Phosphoprotein</keyword>
<dbReference type="InterPro" id="IPR000700">
    <property type="entry name" value="PAS-assoc_C"/>
</dbReference>
<feature type="domain" description="PAS" evidence="17">
    <location>
        <begin position="604"/>
        <end position="668"/>
    </location>
</feature>
<comment type="subcellular location">
    <subcellularLocation>
        <location evidence="2">Membrane</location>
        <topology evidence="2">Multi-pass membrane protein</topology>
    </subcellularLocation>
</comment>
<keyword evidence="10" id="KW-0067">ATP-binding</keyword>
<feature type="domain" description="PAC" evidence="18">
    <location>
        <begin position="796"/>
        <end position="848"/>
    </location>
</feature>
<dbReference type="Proteomes" id="UP000604661">
    <property type="component" value="Unassembled WGS sequence"/>
</dbReference>
<dbReference type="EC" id="2.7.13.3" evidence="4"/>
<feature type="domain" description="PAC" evidence="18">
    <location>
        <begin position="668"/>
        <end position="722"/>
    </location>
</feature>
<dbReference type="Pfam" id="PF00512">
    <property type="entry name" value="HisKA"/>
    <property type="match status" value="1"/>
</dbReference>
<keyword evidence="6" id="KW-0808">Transferase</keyword>
<evidence type="ECO:0000313" key="20">
    <source>
        <dbReference type="Proteomes" id="UP000604661"/>
    </source>
</evidence>
<dbReference type="PROSITE" id="PS50046">
    <property type="entry name" value="PHYTOCHROME_2"/>
    <property type="match status" value="1"/>
</dbReference>
<protein>
    <recommendedName>
        <fullName evidence="4">histidine kinase</fullName>
        <ecNumber evidence="4">2.7.13.3</ecNumber>
    </recommendedName>
</protein>
<dbReference type="CDD" id="cd16922">
    <property type="entry name" value="HATPase_EvgS-ArcB-TorS-like"/>
    <property type="match status" value="1"/>
</dbReference>
<dbReference type="SMART" id="SM00388">
    <property type="entry name" value="HisKA"/>
    <property type="match status" value="1"/>
</dbReference>
<dbReference type="EMBL" id="JACJTE010000064">
    <property type="protein sequence ID" value="MBD2564956.1"/>
    <property type="molecule type" value="Genomic_DNA"/>
</dbReference>
<dbReference type="Pfam" id="PF13493">
    <property type="entry name" value="DUF4118"/>
    <property type="match status" value="1"/>
</dbReference>
<dbReference type="InterPro" id="IPR013656">
    <property type="entry name" value="PAS_4"/>
</dbReference>
<dbReference type="InterPro" id="IPR003661">
    <property type="entry name" value="HisK_dim/P_dom"/>
</dbReference>
<dbReference type="CDD" id="cd00082">
    <property type="entry name" value="HisKA"/>
    <property type="match status" value="1"/>
</dbReference>
<accession>A0ABR8F8J5</accession>
<dbReference type="InterPro" id="IPR005467">
    <property type="entry name" value="His_kinase_dom"/>
</dbReference>
<dbReference type="PANTHER" id="PTHR43304">
    <property type="entry name" value="PHYTOCHROME-LIKE PROTEIN CPH1"/>
    <property type="match status" value="1"/>
</dbReference>
<dbReference type="PROSITE" id="PS50109">
    <property type="entry name" value="HIS_KIN"/>
    <property type="match status" value="1"/>
</dbReference>
<evidence type="ECO:0000256" key="4">
    <source>
        <dbReference type="ARBA" id="ARBA00012438"/>
    </source>
</evidence>
<dbReference type="Gene3D" id="3.30.450.20">
    <property type="entry name" value="PAS domain"/>
    <property type="match status" value="8"/>
</dbReference>
<comment type="caution">
    <text evidence="19">The sequence shown here is derived from an EMBL/GenBank/DDBJ whole genome shotgun (WGS) entry which is preliminary data.</text>
</comment>
<evidence type="ECO:0000313" key="19">
    <source>
        <dbReference type="EMBL" id="MBD2564956.1"/>
    </source>
</evidence>
<comment type="similarity">
    <text evidence="3">In the N-terminal section; belongs to the phytochrome family.</text>
</comment>
<keyword evidence="13 14" id="KW-0472">Membrane</keyword>
<dbReference type="InterPro" id="IPR016132">
    <property type="entry name" value="Phyto_chromo_attachment"/>
</dbReference>
<dbReference type="Pfam" id="PF13426">
    <property type="entry name" value="PAS_9"/>
    <property type="match status" value="2"/>
</dbReference>
<dbReference type="Gene3D" id="3.30.450.40">
    <property type="match status" value="1"/>
</dbReference>
<dbReference type="SMART" id="SM00086">
    <property type="entry name" value="PAC"/>
    <property type="match status" value="7"/>
</dbReference>
<feature type="domain" description="PAC" evidence="18">
    <location>
        <begin position="510"/>
        <end position="562"/>
    </location>
</feature>
<dbReference type="SMART" id="SM00091">
    <property type="entry name" value="PAS"/>
    <property type="match status" value="8"/>
</dbReference>
<keyword evidence="20" id="KW-1185">Reference proteome</keyword>
<keyword evidence="12" id="KW-0902">Two-component regulatory system</keyword>
<dbReference type="InterPro" id="IPR004358">
    <property type="entry name" value="Sig_transdc_His_kin-like_C"/>
</dbReference>
<dbReference type="PROSITE" id="PS50113">
    <property type="entry name" value="PAC"/>
    <property type="match status" value="7"/>
</dbReference>
<evidence type="ECO:0000256" key="10">
    <source>
        <dbReference type="ARBA" id="ARBA00022840"/>
    </source>
</evidence>
<organism evidence="19 20">
    <name type="scientific">Nostoc linckia FACHB-391</name>
    <dbReference type="NCBI Taxonomy" id="2692906"/>
    <lineage>
        <taxon>Bacteria</taxon>
        <taxon>Bacillati</taxon>
        <taxon>Cyanobacteriota</taxon>
        <taxon>Cyanophyceae</taxon>
        <taxon>Nostocales</taxon>
        <taxon>Nostocaceae</taxon>
        <taxon>Nostoc</taxon>
    </lineage>
</organism>
<reference evidence="19 20" key="1">
    <citation type="journal article" date="2020" name="ISME J.">
        <title>Comparative genomics reveals insights into cyanobacterial evolution and habitat adaptation.</title>
        <authorList>
            <person name="Chen M.Y."/>
            <person name="Teng W.K."/>
            <person name="Zhao L."/>
            <person name="Hu C.X."/>
            <person name="Zhou Y.K."/>
            <person name="Han B.P."/>
            <person name="Song L.R."/>
            <person name="Shu W.S."/>
        </authorList>
    </citation>
    <scope>NUCLEOTIDE SEQUENCE [LARGE SCALE GENOMIC DNA]</scope>
    <source>
        <strain evidence="19 20">FACHB-391</strain>
    </source>
</reference>
<feature type="domain" description="PAS" evidence="17">
    <location>
        <begin position="723"/>
        <end position="793"/>
    </location>
</feature>
<evidence type="ECO:0000259" key="16">
    <source>
        <dbReference type="PROSITE" id="PS50109"/>
    </source>
</evidence>
<feature type="domain" description="PAC" evidence="18">
    <location>
        <begin position="1172"/>
        <end position="1223"/>
    </location>
</feature>
<evidence type="ECO:0000259" key="18">
    <source>
        <dbReference type="PROSITE" id="PS50113"/>
    </source>
</evidence>
<dbReference type="InterPro" id="IPR036890">
    <property type="entry name" value="HATPase_C_sf"/>
</dbReference>
<dbReference type="Pfam" id="PF02518">
    <property type="entry name" value="HATPase_c"/>
    <property type="match status" value="1"/>
</dbReference>
<evidence type="ECO:0000256" key="14">
    <source>
        <dbReference type="SAM" id="Phobius"/>
    </source>
</evidence>
<dbReference type="InterPro" id="IPR036097">
    <property type="entry name" value="HisK_dim/P_sf"/>
</dbReference>
<dbReference type="InterPro" id="IPR001610">
    <property type="entry name" value="PAC"/>
</dbReference>
<dbReference type="SUPFAM" id="SSF55874">
    <property type="entry name" value="ATPase domain of HSP90 chaperone/DNA topoisomerase II/histidine kinase"/>
    <property type="match status" value="1"/>
</dbReference>
<evidence type="ECO:0000259" key="15">
    <source>
        <dbReference type="PROSITE" id="PS50046"/>
    </source>
</evidence>
<dbReference type="PROSITE" id="PS50112">
    <property type="entry name" value="PAS"/>
    <property type="match status" value="5"/>
</dbReference>
<evidence type="ECO:0000256" key="5">
    <source>
        <dbReference type="ARBA" id="ARBA00022553"/>
    </source>
</evidence>
<dbReference type="InterPro" id="IPR003018">
    <property type="entry name" value="GAF"/>
</dbReference>
<feature type="domain" description="Phytochrome chromophore attachment site" evidence="15">
    <location>
        <begin position="270"/>
        <end position="406"/>
    </location>
</feature>
<comment type="catalytic activity">
    <reaction evidence="1">
        <text>ATP + protein L-histidine = ADP + protein N-phospho-L-histidine.</text>
        <dbReference type="EC" id="2.7.13.3"/>
    </reaction>
</comment>
<feature type="domain" description="Histidine kinase" evidence="16">
    <location>
        <begin position="1355"/>
        <end position="1572"/>
    </location>
</feature>
<feature type="domain" description="PAS" evidence="17">
    <location>
        <begin position="1224"/>
        <end position="1297"/>
    </location>
</feature>
<dbReference type="PANTHER" id="PTHR43304:SF1">
    <property type="entry name" value="PAC DOMAIN-CONTAINING PROTEIN"/>
    <property type="match status" value="1"/>
</dbReference>
<dbReference type="CDD" id="cd00130">
    <property type="entry name" value="PAS"/>
    <property type="match status" value="6"/>
</dbReference>